<dbReference type="Pfam" id="PF00929">
    <property type="entry name" value="RNase_T"/>
    <property type="match status" value="1"/>
</dbReference>
<keyword evidence="1" id="KW-0540">Nuclease</keyword>
<organism evidence="5 6">
    <name type="scientific">candidate division WOR-1 bacterium RIFOXYB2_FULL_36_35</name>
    <dbReference type="NCBI Taxonomy" id="1802578"/>
    <lineage>
        <taxon>Bacteria</taxon>
        <taxon>Bacillati</taxon>
        <taxon>Saganbacteria</taxon>
    </lineage>
</organism>
<evidence type="ECO:0000256" key="2">
    <source>
        <dbReference type="ARBA" id="ARBA00022801"/>
    </source>
</evidence>
<name>A0A1F4S7Q9_UNCSA</name>
<proteinExistence type="predicted"/>
<evidence type="ECO:0000313" key="5">
    <source>
        <dbReference type="EMBL" id="OGC15773.1"/>
    </source>
</evidence>
<gene>
    <name evidence="5" type="ORF">A2290_05485</name>
</gene>
<accession>A0A1F4S7Q9</accession>
<dbReference type="GO" id="GO:0003887">
    <property type="term" value="F:DNA-directed DNA polymerase activity"/>
    <property type="evidence" value="ECO:0007669"/>
    <property type="project" value="InterPro"/>
</dbReference>
<dbReference type="FunFam" id="3.30.420.10:FF:000045">
    <property type="entry name" value="3'-5' exonuclease DinG"/>
    <property type="match status" value="1"/>
</dbReference>
<dbReference type="InterPro" id="IPR012337">
    <property type="entry name" value="RNaseH-like_sf"/>
</dbReference>
<dbReference type="EMBL" id="MEUA01000017">
    <property type="protein sequence ID" value="OGC15773.1"/>
    <property type="molecule type" value="Genomic_DNA"/>
</dbReference>
<keyword evidence="3" id="KW-0269">Exonuclease</keyword>
<evidence type="ECO:0000256" key="3">
    <source>
        <dbReference type="ARBA" id="ARBA00022839"/>
    </source>
</evidence>
<protein>
    <recommendedName>
        <fullName evidence="4">Exonuclease domain-containing protein</fullName>
    </recommendedName>
</protein>
<dbReference type="GO" id="GO:0006260">
    <property type="term" value="P:DNA replication"/>
    <property type="evidence" value="ECO:0007669"/>
    <property type="project" value="InterPro"/>
</dbReference>
<dbReference type="InterPro" id="IPR013520">
    <property type="entry name" value="Ribonucl_H"/>
</dbReference>
<dbReference type="CDD" id="cd06127">
    <property type="entry name" value="DEDDh"/>
    <property type="match status" value="1"/>
</dbReference>
<feature type="domain" description="Exonuclease" evidence="4">
    <location>
        <begin position="34"/>
        <end position="196"/>
    </location>
</feature>
<dbReference type="PANTHER" id="PTHR30231:SF4">
    <property type="entry name" value="PROTEIN NEN2"/>
    <property type="match status" value="1"/>
</dbReference>
<comment type="caution">
    <text evidence="5">The sequence shown here is derived from an EMBL/GenBank/DDBJ whole genome shotgun (WGS) entry which is preliminary data.</text>
</comment>
<sequence length="210" mass="24468">MQDLLEDREFQRLEKLFPFLSRAREHIVQLEKEKYVIVDIETTGLDPSINEIIEIGALKIENGEIKDIFNHLINPKSQISPQIEQLTGINQEMVAEHPKIEEIAPKFLSFIEDDMLVAHNTDFDIPFLKHHSKKKFSNILICTLKLSRKYLINLSNHKLHTVASYFGIKGLNQHRALGDVETTYQLWMKMIPFLRDKGIYTKEDLQKALT</sequence>
<dbReference type="GO" id="GO:0003677">
    <property type="term" value="F:DNA binding"/>
    <property type="evidence" value="ECO:0007669"/>
    <property type="project" value="InterPro"/>
</dbReference>
<dbReference type="GO" id="GO:0008408">
    <property type="term" value="F:3'-5' exonuclease activity"/>
    <property type="evidence" value="ECO:0007669"/>
    <property type="project" value="TreeGrafter"/>
</dbReference>
<evidence type="ECO:0000313" key="6">
    <source>
        <dbReference type="Proteomes" id="UP000177905"/>
    </source>
</evidence>
<dbReference type="AlphaFoldDB" id="A0A1F4S7Q9"/>
<dbReference type="InterPro" id="IPR036397">
    <property type="entry name" value="RNaseH_sf"/>
</dbReference>
<reference evidence="5 6" key="1">
    <citation type="journal article" date="2016" name="Nat. Commun.">
        <title>Thousands of microbial genomes shed light on interconnected biogeochemical processes in an aquifer system.</title>
        <authorList>
            <person name="Anantharaman K."/>
            <person name="Brown C.T."/>
            <person name="Hug L.A."/>
            <person name="Sharon I."/>
            <person name="Castelle C.J."/>
            <person name="Probst A.J."/>
            <person name="Thomas B.C."/>
            <person name="Singh A."/>
            <person name="Wilkins M.J."/>
            <person name="Karaoz U."/>
            <person name="Brodie E.L."/>
            <person name="Williams K.H."/>
            <person name="Hubbard S.S."/>
            <person name="Banfield J.F."/>
        </authorList>
    </citation>
    <scope>NUCLEOTIDE SEQUENCE [LARGE SCALE GENOMIC DNA]</scope>
</reference>
<dbReference type="Proteomes" id="UP000177905">
    <property type="component" value="Unassembled WGS sequence"/>
</dbReference>
<dbReference type="NCBIfam" id="TIGR00573">
    <property type="entry name" value="dnaq"/>
    <property type="match status" value="1"/>
</dbReference>
<evidence type="ECO:0000256" key="1">
    <source>
        <dbReference type="ARBA" id="ARBA00022722"/>
    </source>
</evidence>
<dbReference type="Gene3D" id="3.30.420.10">
    <property type="entry name" value="Ribonuclease H-like superfamily/Ribonuclease H"/>
    <property type="match status" value="1"/>
</dbReference>
<dbReference type="PANTHER" id="PTHR30231">
    <property type="entry name" value="DNA POLYMERASE III SUBUNIT EPSILON"/>
    <property type="match status" value="1"/>
</dbReference>
<dbReference type="SUPFAM" id="SSF53098">
    <property type="entry name" value="Ribonuclease H-like"/>
    <property type="match status" value="1"/>
</dbReference>
<evidence type="ECO:0000259" key="4">
    <source>
        <dbReference type="SMART" id="SM00479"/>
    </source>
</evidence>
<keyword evidence="2" id="KW-0378">Hydrolase</keyword>
<dbReference type="SMART" id="SM00479">
    <property type="entry name" value="EXOIII"/>
    <property type="match status" value="1"/>
</dbReference>
<dbReference type="InterPro" id="IPR006054">
    <property type="entry name" value="DnaQ"/>
</dbReference>